<name>A0A375EAK7_9BURK</name>
<dbReference type="PANTHER" id="PTHR47829:SF1">
    <property type="entry name" value="HAD FAMILY PHOSPHATASE"/>
    <property type="match status" value="1"/>
</dbReference>
<dbReference type="InterPro" id="IPR052898">
    <property type="entry name" value="ACAD10-like"/>
</dbReference>
<dbReference type="PANTHER" id="PTHR47829">
    <property type="entry name" value="HYDROLASE, PUTATIVE (AFU_ORTHOLOGUE AFUA_1G12880)-RELATED"/>
    <property type="match status" value="1"/>
</dbReference>
<organism evidence="2">
    <name type="scientific">Cupriavidus taiwanensis</name>
    <dbReference type="NCBI Taxonomy" id="164546"/>
    <lineage>
        <taxon>Bacteria</taxon>
        <taxon>Pseudomonadati</taxon>
        <taxon>Pseudomonadota</taxon>
        <taxon>Betaproteobacteria</taxon>
        <taxon>Burkholderiales</taxon>
        <taxon>Burkholderiaceae</taxon>
        <taxon>Cupriavidus</taxon>
    </lineage>
</organism>
<dbReference type="InterPro" id="IPR011009">
    <property type="entry name" value="Kinase-like_dom_sf"/>
</dbReference>
<comment type="caution">
    <text evidence="2">The sequence shown here is derived from an EMBL/GenBank/DDBJ whole genome shotgun (WGS) entry which is preliminary data.</text>
</comment>
<dbReference type="RefSeq" id="WP_232344657.1">
    <property type="nucleotide sequence ID" value="NZ_LT992560.1"/>
</dbReference>
<feature type="region of interest" description="Disordered" evidence="1">
    <location>
        <begin position="47"/>
        <end position="66"/>
    </location>
</feature>
<dbReference type="EMBL" id="OFTH01000042">
    <property type="protein sequence ID" value="SOZ70708.1"/>
    <property type="molecule type" value="Genomic_DNA"/>
</dbReference>
<protein>
    <submittedName>
        <fullName evidence="2">Aminoglycoside phosphotransferase</fullName>
    </submittedName>
</protein>
<evidence type="ECO:0000313" key="2">
    <source>
        <dbReference type="EMBL" id="SOZ70708.1"/>
    </source>
</evidence>
<proteinExistence type="predicted"/>
<dbReference type="Gene3D" id="3.30.200.20">
    <property type="entry name" value="Phosphorylase Kinase, domain 1"/>
    <property type="match status" value="1"/>
</dbReference>
<evidence type="ECO:0000256" key="1">
    <source>
        <dbReference type="SAM" id="MobiDB-lite"/>
    </source>
</evidence>
<accession>A0A375EAK7</accession>
<gene>
    <name evidence="2" type="ORF">CBM2613_B170147</name>
</gene>
<dbReference type="Proteomes" id="UP000256952">
    <property type="component" value="Chromosome CBM2613_b"/>
</dbReference>
<dbReference type="SUPFAM" id="SSF56112">
    <property type="entry name" value="Protein kinase-like (PK-like)"/>
    <property type="match status" value="1"/>
</dbReference>
<sequence length="116" mass="12815">MAEAHEFAGTVPVREQHRFDQAALERWMAQHVDGYAGPLTIDQFKGGQSNPTYRLRSPGHSYVLRRKPPGELLRGRLHGVKGRAARVTASSADAHAMGERFARVADLAWAQAQRVG</sequence>
<dbReference type="AlphaFoldDB" id="A0A375EAK7"/>
<reference evidence="2" key="1">
    <citation type="submission" date="2018-01" db="EMBL/GenBank/DDBJ databases">
        <authorList>
            <person name="Clerissi C."/>
        </authorList>
    </citation>
    <scope>NUCLEOTIDE SEQUENCE</scope>
    <source>
        <strain evidence="2">Cupriavidus taiwanensis STM 8556</strain>
    </source>
</reference>